<reference evidence="1" key="2">
    <citation type="journal article" date="2015" name="Fish Shellfish Immunol.">
        <title>Early steps in the European eel (Anguilla anguilla)-Vibrio vulnificus interaction in the gills: Role of the RtxA13 toxin.</title>
        <authorList>
            <person name="Callol A."/>
            <person name="Pajuelo D."/>
            <person name="Ebbesson L."/>
            <person name="Teles M."/>
            <person name="MacKenzie S."/>
            <person name="Amaro C."/>
        </authorList>
    </citation>
    <scope>NUCLEOTIDE SEQUENCE</scope>
</reference>
<sequence>MQAPLEQSSTLWHELHLQIHWYCVGAWTDRGTVQY</sequence>
<reference evidence="1" key="1">
    <citation type="submission" date="2014-11" db="EMBL/GenBank/DDBJ databases">
        <authorList>
            <person name="Amaro Gonzalez C."/>
        </authorList>
    </citation>
    <scope>NUCLEOTIDE SEQUENCE</scope>
</reference>
<dbReference type="AlphaFoldDB" id="A0A0E9TN38"/>
<name>A0A0E9TN38_ANGAN</name>
<dbReference type="EMBL" id="GBXM01053720">
    <property type="protein sequence ID" value="JAH54857.1"/>
    <property type="molecule type" value="Transcribed_RNA"/>
</dbReference>
<evidence type="ECO:0000313" key="1">
    <source>
        <dbReference type="EMBL" id="JAH54857.1"/>
    </source>
</evidence>
<proteinExistence type="predicted"/>
<protein>
    <submittedName>
        <fullName evidence="1">Uncharacterized protein</fullName>
    </submittedName>
</protein>
<accession>A0A0E9TN38</accession>
<organism evidence="1">
    <name type="scientific">Anguilla anguilla</name>
    <name type="common">European freshwater eel</name>
    <name type="synonym">Muraena anguilla</name>
    <dbReference type="NCBI Taxonomy" id="7936"/>
    <lineage>
        <taxon>Eukaryota</taxon>
        <taxon>Metazoa</taxon>
        <taxon>Chordata</taxon>
        <taxon>Craniata</taxon>
        <taxon>Vertebrata</taxon>
        <taxon>Euteleostomi</taxon>
        <taxon>Actinopterygii</taxon>
        <taxon>Neopterygii</taxon>
        <taxon>Teleostei</taxon>
        <taxon>Anguilliformes</taxon>
        <taxon>Anguillidae</taxon>
        <taxon>Anguilla</taxon>
    </lineage>
</organism>